<dbReference type="InterPro" id="IPR027359">
    <property type="entry name" value="Volt_channel_dom_sf"/>
</dbReference>
<dbReference type="Gene3D" id="1.20.120.350">
    <property type="entry name" value="Voltage-gated potassium channels. Chain C"/>
    <property type="match status" value="1"/>
</dbReference>
<feature type="transmembrane region" description="Helical" evidence="6">
    <location>
        <begin position="273"/>
        <end position="297"/>
    </location>
</feature>
<dbReference type="GO" id="GO:0036128">
    <property type="term" value="C:CatSper complex"/>
    <property type="evidence" value="ECO:0007669"/>
    <property type="project" value="InterPro"/>
</dbReference>
<feature type="transmembrane region" description="Helical" evidence="6">
    <location>
        <begin position="181"/>
        <end position="203"/>
    </location>
</feature>
<comment type="caution">
    <text evidence="8">The sequence shown here is derived from an EMBL/GenBank/DDBJ whole genome shotgun (WGS) entry which is preliminary data.</text>
</comment>
<dbReference type="GO" id="GO:0030317">
    <property type="term" value="P:flagellated sperm motility"/>
    <property type="evidence" value="ECO:0007669"/>
    <property type="project" value="InterPro"/>
</dbReference>
<evidence type="ECO:0000313" key="8">
    <source>
        <dbReference type="EMBL" id="KAJ8042748.1"/>
    </source>
</evidence>
<feature type="transmembrane region" description="Helical" evidence="6">
    <location>
        <begin position="309"/>
        <end position="334"/>
    </location>
</feature>
<feature type="transmembrane region" description="Helical" evidence="6">
    <location>
        <begin position="150"/>
        <end position="169"/>
    </location>
</feature>
<dbReference type="GO" id="GO:0005245">
    <property type="term" value="F:voltage-gated calcium channel activity"/>
    <property type="evidence" value="ECO:0007669"/>
    <property type="project" value="TreeGrafter"/>
</dbReference>
<dbReference type="Pfam" id="PF00520">
    <property type="entry name" value="Ion_trans"/>
    <property type="match status" value="1"/>
</dbReference>
<feature type="transmembrane region" description="Helical" evidence="6">
    <location>
        <begin position="120"/>
        <end position="138"/>
    </location>
</feature>
<dbReference type="OrthoDB" id="2984333at2759"/>
<dbReference type="SUPFAM" id="SSF81324">
    <property type="entry name" value="Voltage-gated potassium channels"/>
    <property type="match status" value="1"/>
</dbReference>
<dbReference type="GO" id="GO:0048240">
    <property type="term" value="P:sperm capacitation"/>
    <property type="evidence" value="ECO:0007669"/>
    <property type="project" value="TreeGrafter"/>
</dbReference>
<comment type="subcellular location">
    <subcellularLocation>
        <location evidence="1">Membrane</location>
        <topology evidence="1">Multi-pass membrane protein</topology>
    </subcellularLocation>
</comment>
<gene>
    <name evidence="8" type="ORF">HOLleu_09593</name>
</gene>
<organism evidence="8 9">
    <name type="scientific">Holothuria leucospilota</name>
    <name type="common">Black long sea cucumber</name>
    <name type="synonym">Mertensiothuria leucospilota</name>
    <dbReference type="NCBI Taxonomy" id="206669"/>
    <lineage>
        <taxon>Eukaryota</taxon>
        <taxon>Metazoa</taxon>
        <taxon>Echinodermata</taxon>
        <taxon>Eleutherozoa</taxon>
        <taxon>Echinozoa</taxon>
        <taxon>Holothuroidea</taxon>
        <taxon>Aspidochirotacea</taxon>
        <taxon>Aspidochirotida</taxon>
        <taxon>Holothuriidae</taxon>
        <taxon>Holothuria</taxon>
    </lineage>
</organism>
<keyword evidence="3 6" id="KW-1133">Transmembrane helix</keyword>
<feature type="region of interest" description="Disordered" evidence="5">
    <location>
        <begin position="1"/>
        <end position="32"/>
    </location>
</feature>
<dbReference type="PANTHER" id="PTHR47077">
    <property type="entry name" value="ION_TRANS DOMAIN-CONTAINING PROTEIN"/>
    <property type="match status" value="1"/>
</dbReference>
<sequence length="525" mass="59252">MSRTSISSDIKPSEETKPNWVRGASHSAGTVPGKKFKKVRTLGFRVKLANKFKKQTEDEEEIERLFTFDPKAVQKGGALSDMFEKEEVVEDFKDVVDQDDERVEEVVSQELVGQMVEGTAFRFFILGVIVINCILIGLGTNEKLSEDYSWLFTIFDYTVLTIFTVELLLKWFSGFFIYWRVGWNVLDFFIILTLLMGPTLTFLGSSRILRILRVIRAFRSLRSVSALTGLSVVVQTIFQSIPDMTNIVLLLIIVMIVLSVAGVSLFGKDFPLFFGDLGAAMFSLFICVTQDGWMGIYEEFQNTSHYITGGIYFIVCVVIGAFVFANLVVAVVVTNLDKAMKEVKEENKQNKDLLATKPMGVDDPDYEKTVPIVSVDDVLAKANLAAQSPLFFGDFKYLTQEKLEHYIITLAAIEQNLVEYKKIHKELEQIFSIVWNLNLEDEDDTDYEKPQEKTGKVSIDFGTIGRRGDILSNLLELEKHNLISTSKGIGPAVKEAARIVDQHTHADVRRRSKRLDSVHGADPQE</sequence>
<feature type="transmembrane region" description="Helical" evidence="6">
    <location>
        <begin position="247"/>
        <end position="266"/>
    </location>
</feature>
<evidence type="ECO:0000256" key="2">
    <source>
        <dbReference type="ARBA" id="ARBA00022692"/>
    </source>
</evidence>
<reference evidence="8" key="1">
    <citation type="submission" date="2021-10" db="EMBL/GenBank/DDBJ databases">
        <title>Tropical sea cucumber genome reveals ecological adaptation and Cuvierian tubules defense mechanism.</title>
        <authorList>
            <person name="Chen T."/>
        </authorList>
    </citation>
    <scope>NUCLEOTIDE SEQUENCE</scope>
    <source>
        <strain evidence="8">Nanhai2018</strain>
        <tissue evidence="8">Muscle</tissue>
    </source>
</reference>
<dbReference type="PANTHER" id="PTHR47077:SF1">
    <property type="entry name" value="CATION CHANNEL SPERM-ASSOCIATED PROTEIN 4"/>
    <property type="match status" value="1"/>
</dbReference>
<proteinExistence type="predicted"/>
<evidence type="ECO:0000313" key="9">
    <source>
        <dbReference type="Proteomes" id="UP001152320"/>
    </source>
</evidence>
<keyword evidence="4 6" id="KW-0472">Membrane</keyword>
<accession>A0A9Q1HF27</accession>
<dbReference type="Proteomes" id="UP001152320">
    <property type="component" value="Chromosome 4"/>
</dbReference>
<dbReference type="GO" id="GO:0001669">
    <property type="term" value="C:acrosomal vesicle"/>
    <property type="evidence" value="ECO:0007669"/>
    <property type="project" value="TreeGrafter"/>
</dbReference>
<evidence type="ECO:0000259" key="7">
    <source>
        <dbReference type="Pfam" id="PF00520"/>
    </source>
</evidence>
<keyword evidence="9" id="KW-1185">Reference proteome</keyword>
<evidence type="ECO:0000256" key="5">
    <source>
        <dbReference type="SAM" id="MobiDB-lite"/>
    </source>
</evidence>
<evidence type="ECO:0000256" key="6">
    <source>
        <dbReference type="SAM" id="Phobius"/>
    </source>
</evidence>
<dbReference type="GO" id="GO:0006814">
    <property type="term" value="P:sodium ion transport"/>
    <property type="evidence" value="ECO:0007669"/>
    <property type="project" value="TreeGrafter"/>
</dbReference>
<evidence type="ECO:0000256" key="4">
    <source>
        <dbReference type="ARBA" id="ARBA00023136"/>
    </source>
</evidence>
<name>A0A9Q1HF27_HOLLE</name>
<evidence type="ECO:0000256" key="1">
    <source>
        <dbReference type="ARBA" id="ARBA00004141"/>
    </source>
</evidence>
<dbReference type="InterPro" id="IPR005821">
    <property type="entry name" value="Ion_trans_dom"/>
</dbReference>
<dbReference type="AlphaFoldDB" id="A0A9Q1HF27"/>
<dbReference type="EMBL" id="JAIZAY010000004">
    <property type="protein sequence ID" value="KAJ8042748.1"/>
    <property type="molecule type" value="Genomic_DNA"/>
</dbReference>
<feature type="compositionally biased region" description="Polar residues" evidence="5">
    <location>
        <begin position="1"/>
        <end position="10"/>
    </location>
</feature>
<feature type="domain" description="Ion transport" evidence="7">
    <location>
        <begin position="120"/>
        <end position="341"/>
    </location>
</feature>
<dbReference type="GO" id="GO:0005227">
    <property type="term" value="F:calcium-activated cation channel activity"/>
    <property type="evidence" value="ECO:0007669"/>
    <property type="project" value="InterPro"/>
</dbReference>
<dbReference type="InterPro" id="IPR028744">
    <property type="entry name" value="CatSper4"/>
</dbReference>
<dbReference type="Gene3D" id="1.10.287.70">
    <property type="match status" value="1"/>
</dbReference>
<evidence type="ECO:0000256" key="3">
    <source>
        <dbReference type="ARBA" id="ARBA00022989"/>
    </source>
</evidence>
<dbReference type="GO" id="GO:0097228">
    <property type="term" value="C:sperm principal piece"/>
    <property type="evidence" value="ECO:0007669"/>
    <property type="project" value="TreeGrafter"/>
</dbReference>
<keyword evidence="2 6" id="KW-0812">Transmembrane</keyword>
<protein>
    <submittedName>
        <fullName evidence="8">Cation channel sperm-associated protein 4</fullName>
    </submittedName>
</protein>